<dbReference type="RefSeq" id="WP_169815134.1">
    <property type="nucleotide sequence ID" value="NZ_JABELX010000008.1"/>
</dbReference>
<dbReference type="SUPFAM" id="SSF53474">
    <property type="entry name" value="alpha/beta-Hydrolases"/>
    <property type="match status" value="1"/>
</dbReference>
<evidence type="ECO:0000313" key="3">
    <source>
        <dbReference type="Proteomes" id="UP000586827"/>
    </source>
</evidence>
<dbReference type="AlphaFoldDB" id="A0A849CC95"/>
<dbReference type="InterPro" id="IPR002918">
    <property type="entry name" value="Lipase_EstA/Esterase_EstB"/>
</dbReference>
<organism evidence="2 3">
    <name type="scientific">Nocardia uniformis</name>
    <dbReference type="NCBI Taxonomy" id="53432"/>
    <lineage>
        <taxon>Bacteria</taxon>
        <taxon>Bacillati</taxon>
        <taxon>Actinomycetota</taxon>
        <taxon>Actinomycetes</taxon>
        <taxon>Mycobacteriales</taxon>
        <taxon>Nocardiaceae</taxon>
        <taxon>Nocardia</taxon>
    </lineage>
</organism>
<keyword evidence="2" id="KW-0378">Hydrolase</keyword>
<dbReference type="Proteomes" id="UP000586827">
    <property type="component" value="Unassembled WGS sequence"/>
</dbReference>
<feature type="signal peptide" evidence="1">
    <location>
        <begin position="1"/>
        <end position="27"/>
    </location>
</feature>
<keyword evidence="1" id="KW-0732">Signal</keyword>
<dbReference type="GO" id="GO:0016042">
    <property type="term" value="P:lipid catabolic process"/>
    <property type="evidence" value="ECO:0007669"/>
    <property type="project" value="InterPro"/>
</dbReference>
<accession>A0A849CC95</accession>
<dbReference type="EMBL" id="JABELX010000008">
    <property type="protein sequence ID" value="NNH72599.1"/>
    <property type="molecule type" value="Genomic_DNA"/>
</dbReference>
<sequence length="314" mass="32822">MRRICSRIGLPLTAAAVLLLATAPASAAPNQLPVNYSVTQWFADVNTAEPPYNPPGGNDWTCVPTAAHPQPVVLVHGITGNGAGWPALSPLLHNNGYCVYSVTYGIYPGQGAPIAGAGGMEPIPQSSLELRDFVTRVLESTGAAKVDMVTWSQGTLVAANYLLFDGGAKVVDQTFNLAPIWQGTHAADPLVNAVYGLHADQAVFAALRPTCQGCVDMLPISDFIQNLQAAGVYAPEVHYTNLVTRADQEVVPYTSGIRDAPNATNIVLQDVCAANLAGHNSVSVDPTVAALVLNTFAPGTVAEIPCAPSPTPYI</sequence>
<comment type="caution">
    <text evidence="2">The sequence shown here is derived from an EMBL/GenBank/DDBJ whole genome shotgun (WGS) entry which is preliminary data.</text>
</comment>
<dbReference type="Gene3D" id="3.40.50.1820">
    <property type="entry name" value="alpha/beta hydrolase"/>
    <property type="match status" value="1"/>
</dbReference>
<feature type="chain" id="PRO_5032353392" evidence="1">
    <location>
        <begin position="28"/>
        <end position="314"/>
    </location>
</feature>
<protein>
    <submittedName>
        <fullName evidence="2">Alpha/beta fold hydrolase</fullName>
    </submittedName>
</protein>
<proteinExistence type="predicted"/>
<dbReference type="GO" id="GO:0016787">
    <property type="term" value="F:hydrolase activity"/>
    <property type="evidence" value="ECO:0007669"/>
    <property type="project" value="UniProtKB-KW"/>
</dbReference>
<reference evidence="2 3" key="1">
    <citation type="submission" date="2020-05" db="EMBL/GenBank/DDBJ databases">
        <title>MicrobeNet Type strains.</title>
        <authorList>
            <person name="Nicholson A.C."/>
        </authorList>
    </citation>
    <scope>NUCLEOTIDE SEQUENCE [LARGE SCALE GENOMIC DNA]</scope>
    <source>
        <strain evidence="2 3">JCM 3224</strain>
    </source>
</reference>
<name>A0A849CC95_9NOCA</name>
<keyword evidence="3" id="KW-1185">Reference proteome</keyword>
<dbReference type="Pfam" id="PF01674">
    <property type="entry name" value="Lipase_2"/>
    <property type="match status" value="1"/>
</dbReference>
<dbReference type="InterPro" id="IPR029058">
    <property type="entry name" value="AB_hydrolase_fold"/>
</dbReference>
<evidence type="ECO:0000256" key="1">
    <source>
        <dbReference type="SAM" id="SignalP"/>
    </source>
</evidence>
<evidence type="ECO:0000313" key="2">
    <source>
        <dbReference type="EMBL" id="NNH72599.1"/>
    </source>
</evidence>
<gene>
    <name evidence="2" type="ORF">HLB23_22510</name>
</gene>